<dbReference type="InterPro" id="IPR051471">
    <property type="entry name" value="Bacterial_PTS_sugar_comp"/>
</dbReference>
<dbReference type="InterPro" id="IPR004701">
    <property type="entry name" value="PTS_EIIA_man-typ"/>
</dbReference>
<dbReference type="Pfam" id="PF03610">
    <property type="entry name" value="EIIA-man"/>
    <property type="match status" value="1"/>
</dbReference>
<dbReference type="PROSITE" id="PS51096">
    <property type="entry name" value="PTS_EIIA_TYPE_4"/>
    <property type="match status" value="1"/>
</dbReference>
<dbReference type="Gene3D" id="3.40.50.510">
    <property type="entry name" value="Phosphotransferase system, mannose-type IIA component"/>
    <property type="match status" value="1"/>
</dbReference>
<dbReference type="PANTHER" id="PTHR33799:SF1">
    <property type="entry name" value="PTS SYSTEM MANNOSE-SPECIFIC EIIAB COMPONENT-RELATED"/>
    <property type="match status" value="1"/>
</dbReference>
<accession>A0ABY7WSJ4</accession>
<organism evidence="3 4">
    <name type="scientific">Lacticaseibacillus pabuli</name>
    <dbReference type="NCBI Taxonomy" id="3025672"/>
    <lineage>
        <taxon>Bacteria</taxon>
        <taxon>Bacillati</taxon>
        <taxon>Bacillota</taxon>
        <taxon>Bacilli</taxon>
        <taxon>Lactobacillales</taxon>
        <taxon>Lactobacillaceae</taxon>
        <taxon>Lacticaseibacillus</taxon>
    </lineage>
</organism>
<evidence type="ECO:0000313" key="3">
    <source>
        <dbReference type="EMBL" id="WDF82388.1"/>
    </source>
</evidence>
<gene>
    <name evidence="3" type="ORF">PQ472_10925</name>
</gene>
<dbReference type="PANTHER" id="PTHR33799">
    <property type="entry name" value="PTS PERMEASE-RELATED-RELATED"/>
    <property type="match status" value="1"/>
</dbReference>
<dbReference type="RefSeq" id="WP_274259807.1">
    <property type="nucleotide sequence ID" value="NZ_CP117884.1"/>
</dbReference>
<evidence type="ECO:0000259" key="2">
    <source>
        <dbReference type="PROSITE" id="PS51096"/>
    </source>
</evidence>
<protein>
    <submittedName>
        <fullName evidence="3">PTS fructose transporter subunit IIA</fullName>
    </submittedName>
</protein>
<evidence type="ECO:0000313" key="4">
    <source>
        <dbReference type="Proteomes" id="UP001220377"/>
    </source>
</evidence>
<dbReference type="InterPro" id="IPR036662">
    <property type="entry name" value="PTS_EIIA_man-typ_sf"/>
</dbReference>
<reference evidence="3 4" key="1">
    <citation type="submission" date="2023-02" db="EMBL/GenBank/DDBJ databases">
        <title>Genome sequence of Lacticaseibacillus sp. KACC 23028.</title>
        <authorList>
            <person name="Kim S."/>
            <person name="Heo J."/>
            <person name="Kwon S.-W."/>
        </authorList>
    </citation>
    <scope>NUCLEOTIDE SEQUENCE [LARGE SCALE GENOMIC DNA]</scope>
    <source>
        <strain evidence="3 4">KACC 23028</strain>
    </source>
</reference>
<proteinExistence type="predicted"/>
<dbReference type="SUPFAM" id="SSF53062">
    <property type="entry name" value="PTS system fructose IIA component-like"/>
    <property type="match status" value="1"/>
</dbReference>
<dbReference type="Proteomes" id="UP001220377">
    <property type="component" value="Chromosome"/>
</dbReference>
<feature type="domain" description="PTS EIIA type-4" evidence="2">
    <location>
        <begin position="2"/>
        <end position="131"/>
    </location>
</feature>
<sequence>MANHILIASHAHLASGLQSSLQLLSGLGDNVTTIDAYVDGNDNYTDQIDAFIKGVNGDPAVIFTDLEGGSVNQKVMLAAADHPNITVVTQTNLAVVMTAVLSTDPLTEDNLRKLVGECQVKIVSAANAESSDTGDDDF</sequence>
<keyword evidence="1" id="KW-0808">Transferase</keyword>
<name>A0ABY7WSJ4_9LACO</name>
<keyword evidence="4" id="KW-1185">Reference proteome</keyword>
<evidence type="ECO:0000256" key="1">
    <source>
        <dbReference type="ARBA" id="ARBA00022679"/>
    </source>
</evidence>
<dbReference type="EMBL" id="CP117884">
    <property type="protein sequence ID" value="WDF82388.1"/>
    <property type="molecule type" value="Genomic_DNA"/>
</dbReference>